<dbReference type="EMBL" id="JAVRJZ010000016">
    <property type="protein sequence ID" value="KAK2711826.1"/>
    <property type="molecule type" value="Genomic_DNA"/>
</dbReference>
<evidence type="ECO:0000313" key="1">
    <source>
        <dbReference type="EMBL" id="KAK2711826.1"/>
    </source>
</evidence>
<gene>
    <name evidence="1" type="ORF">QYM36_012826</name>
</gene>
<sequence length="522" mass="61188">MSHSDDCLDQLWEVFDATKFVEIELKEIEPEVSIYDQLMMSKPKPFCNKHFKKTLRNWANAVDKLKQMYEERFLNLEKYEIGEEEIFNASGYIASLICLKKGFEPSVLESLTISDFNGECKGNYTNDLPNRFFECGYFIVKPLSSFPVQMIAFTLEEKIILDNYIQYIWPKIEAERSESRKRLFPIIASSGMSFLHSFLDHCKIGFRCNQIRKVFSEQLPKILFPWCKDLLDIYLCRDPSNSYDYDATLAAEAEDMMDRVVKALLQPATEEDLVGESLGESVPLGIEDQVLHNDRGVVGQVMEYIERNLSRKPTISDIKKDIIRQALKALDFGWDFYSAGRIKTDIKKQLRSVSVEFAKEDNYPRKKTCKQSKREKQSSINMKLLSESEMKEFVRQCDDLFNQFKTDYPITNDINGSIYLKDIRRYVPDGNKLMIYSIKNRYIYALRQNRSEAVVDYLEEKLGRKMSKSDYSKVNFNAEVDSAFEKLKITSYRPSALLIRREIERRINNQMPKDQQFKFRSR</sequence>
<proteinExistence type="predicted"/>
<reference evidence="1" key="1">
    <citation type="submission" date="2023-07" db="EMBL/GenBank/DDBJ databases">
        <title>Chromosome-level genome assembly of Artemia franciscana.</title>
        <authorList>
            <person name="Jo E."/>
        </authorList>
    </citation>
    <scope>NUCLEOTIDE SEQUENCE</scope>
    <source>
        <tissue evidence="1">Whole body</tissue>
    </source>
</reference>
<comment type="caution">
    <text evidence="1">The sequence shown here is derived from an EMBL/GenBank/DDBJ whole genome shotgun (WGS) entry which is preliminary data.</text>
</comment>
<dbReference type="Proteomes" id="UP001187531">
    <property type="component" value="Unassembled WGS sequence"/>
</dbReference>
<name>A0AA88HTP1_ARTSF</name>
<keyword evidence="2" id="KW-1185">Reference proteome</keyword>
<accession>A0AA88HTP1</accession>
<evidence type="ECO:0000313" key="2">
    <source>
        <dbReference type="Proteomes" id="UP001187531"/>
    </source>
</evidence>
<organism evidence="1 2">
    <name type="scientific">Artemia franciscana</name>
    <name type="common">Brine shrimp</name>
    <name type="synonym">Artemia sanfranciscana</name>
    <dbReference type="NCBI Taxonomy" id="6661"/>
    <lineage>
        <taxon>Eukaryota</taxon>
        <taxon>Metazoa</taxon>
        <taxon>Ecdysozoa</taxon>
        <taxon>Arthropoda</taxon>
        <taxon>Crustacea</taxon>
        <taxon>Branchiopoda</taxon>
        <taxon>Anostraca</taxon>
        <taxon>Artemiidae</taxon>
        <taxon>Artemia</taxon>
    </lineage>
</organism>
<protein>
    <submittedName>
        <fullName evidence="1">Uncharacterized protein</fullName>
    </submittedName>
</protein>
<dbReference type="AlphaFoldDB" id="A0AA88HTP1"/>